<keyword evidence="2" id="KW-0802">TPR repeat</keyword>
<organism evidence="4 5">
    <name type="scientific">Candidatus Defluviibacterium haderslevense</name>
    <dbReference type="NCBI Taxonomy" id="2981993"/>
    <lineage>
        <taxon>Bacteria</taxon>
        <taxon>Pseudomonadati</taxon>
        <taxon>Bacteroidota</taxon>
        <taxon>Saprospiria</taxon>
        <taxon>Saprospirales</taxon>
        <taxon>Saprospiraceae</taxon>
        <taxon>Candidatus Defluviibacterium</taxon>
    </lineage>
</organism>
<dbReference type="PANTHER" id="PTHR44943">
    <property type="entry name" value="CELLULOSE SYNTHASE OPERON PROTEIN C"/>
    <property type="match status" value="1"/>
</dbReference>
<evidence type="ECO:0000313" key="4">
    <source>
        <dbReference type="EMBL" id="MBK9718432.1"/>
    </source>
</evidence>
<dbReference type="InterPro" id="IPR018247">
    <property type="entry name" value="EF_Hand_1_Ca_BS"/>
</dbReference>
<dbReference type="InterPro" id="IPR011600">
    <property type="entry name" value="Pept_C14_caspase"/>
</dbReference>
<reference evidence="4 5" key="1">
    <citation type="submission" date="2020-10" db="EMBL/GenBank/DDBJ databases">
        <title>Connecting structure to function with the recovery of over 1000 high-quality activated sludge metagenome-assembled genomes encoding full-length rRNA genes using long-read sequencing.</title>
        <authorList>
            <person name="Singleton C.M."/>
            <person name="Petriglieri F."/>
            <person name="Kristensen J.M."/>
            <person name="Kirkegaard R.H."/>
            <person name="Michaelsen T.Y."/>
            <person name="Andersen M.H."/>
            <person name="Karst S.M."/>
            <person name="Dueholm M.S."/>
            <person name="Nielsen P.H."/>
            <person name="Albertsen M."/>
        </authorList>
    </citation>
    <scope>NUCLEOTIDE SEQUENCE [LARGE SCALE GENOMIC DNA]</scope>
    <source>
        <strain evidence="4">Ribe_18-Q3-R11-54_BAT3C.373</strain>
    </source>
</reference>
<dbReference type="Gene3D" id="1.25.40.10">
    <property type="entry name" value="Tetratricopeptide repeat domain"/>
    <property type="match status" value="1"/>
</dbReference>
<dbReference type="SMART" id="SM00028">
    <property type="entry name" value="TPR"/>
    <property type="match status" value="3"/>
</dbReference>
<evidence type="ECO:0000256" key="2">
    <source>
        <dbReference type="ARBA" id="ARBA00022803"/>
    </source>
</evidence>
<name>A0A9D7SB66_9BACT</name>
<sequence length="728" mass="81392">MKNQILILVFALFVSAIEAQQSNANINAEKGIAPIKVVSDQSTVVSNTYAVVVGISDYQDPGIPDLRFADKDAEAFANFLRSKAGGSVHGDNLQLLTNAQATAGRIAEALDAIIEKAKKDDLVIIYFSGHGDVEGKKLTQPGFLLCWDAPSRVYMGGGTYSLSFLQEVVSTLSIQNQAKVVVITDACHAGKLAGSQIGGAQLTTSNLAKQYANEVKILSCQPNEFSLEGPQWGGGRGVFSYHLVDGLYGLADRNNDGQVTLGEIDRYLEDHVTAEAAPQSQVPILLGNKMDRLATVNSNVLADLRKNKSLDMAVFASIESRGFEEEILSKADTTIQVMYKAFKQAVAQKRFLYPESDCAEKYYIQLEQVAELAPLRGIMKRNYAAALQDDAQQTINKYMKAEVHEVSLSPKTKITRYVDFPHQLARAAELLGESHYLYRTLQARKAYFEGFPLIFGGEFTQDMLQKAGLKFQEALTWEPDMPLALLGMQWFHGFGLAHVDSAEYYTQRATVNSPTWILPYVKLSEIYSVMMFDFIKAKEYLDLAAQIDTTSPLYWEAEGAYYFFQNRFTEAEVLLNKILATGSTSNCLPCSQKLLVQIYLKTGRLQEALTLSQHSVDADTSNYNSHISLGTVLTKMGRYKEAEEEFKIASFLSAQKTNPEVNLTYWRAFIYSNQNKMDEAFESFEQCIKLGYDDYAWMVVDPDMELLRAQTVRWNALMKKYFPDKVKN</sequence>
<evidence type="ECO:0000313" key="5">
    <source>
        <dbReference type="Proteomes" id="UP000808349"/>
    </source>
</evidence>
<dbReference type="Pfam" id="PF13181">
    <property type="entry name" value="TPR_8"/>
    <property type="match status" value="1"/>
</dbReference>
<dbReference type="EMBL" id="JADKFW010000010">
    <property type="protein sequence ID" value="MBK9718432.1"/>
    <property type="molecule type" value="Genomic_DNA"/>
</dbReference>
<dbReference type="Proteomes" id="UP000808349">
    <property type="component" value="Unassembled WGS sequence"/>
</dbReference>
<proteinExistence type="predicted"/>
<accession>A0A9D7SB66</accession>
<dbReference type="AlphaFoldDB" id="A0A9D7SB66"/>
<dbReference type="SUPFAM" id="SSF48452">
    <property type="entry name" value="TPR-like"/>
    <property type="match status" value="1"/>
</dbReference>
<comment type="caution">
    <text evidence="4">The sequence shown here is derived from an EMBL/GenBank/DDBJ whole genome shotgun (WGS) entry which is preliminary data.</text>
</comment>
<protein>
    <submittedName>
        <fullName evidence="4">Caspase family protein</fullName>
    </submittedName>
</protein>
<gene>
    <name evidence="4" type="ORF">IPO85_13165</name>
</gene>
<dbReference type="InterPro" id="IPR011990">
    <property type="entry name" value="TPR-like_helical_dom_sf"/>
</dbReference>
<dbReference type="GO" id="GO:0004197">
    <property type="term" value="F:cysteine-type endopeptidase activity"/>
    <property type="evidence" value="ECO:0007669"/>
    <property type="project" value="InterPro"/>
</dbReference>
<feature type="domain" description="Peptidase C14 caspase" evidence="3">
    <location>
        <begin position="49"/>
        <end position="285"/>
    </location>
</feature>
<dbReference type="PANTHER" id="PTHR44943:SF8">
    <property type="entry name" value="TPR REPEAT-CONTAINING PROTEIN MJ0263"/>
    <property type="match status" value="1"/>
</dbReference>
<dbReference type="InterPro" id="IPR029030">
    <property type="entry name" value="Caspase-like_dom_sf"/>
</dbReference>
<dbReference type="InterPro" id="IPR051685">
    <property type="entry name" value="Ycf3/AcsC/BcsC/TPR_MFPF"/>
</dbReference>
<dbReference type="PROSITE" id="PS00018">
    <property type="entry name" value="EF_HAND_1"/>
    <property type="match status" value="1"/>
</dbReference>
<dbReference type="Pfam" id="PF00656">
    <property type="entry name" value="Peptidase_C14"/>
    <property type="match status" value="1"/>
</dbReference>
<dbReference type="GO" id="GO:0006508">
    <property type="term" value="P:proteolysis"/>
    <property type="evidence" value="ECO:0007669"/>
    <property type="project" value="InterPro"/>
</dbReference>
<keyword evidence="1" id="KW-0677">Repeat</keyword>
<dbReference type="InterPro" id="IPR019734">
    <property type="entry name" value="TPR_rpt"/>
</dbReference>
<dbReference type="Gene3D" id="3.40.50.1460">
    <property type="match status" value="1"/>
</dbReference>
<evidence type="ECO:0000259" key="3">
    <source>
        <dbReference type="Pfam" id="PF00656"/>
    </source>
</evidence>
<evidence type="ECO:0000256" key="1">
    <source>
        <dbReference type="ARBA" id="ARBA00022737"/>
    </source>
</evidence>
<dbReference type="SUPFAM" id="SSF52129">
    <property type="entry name" value="Caspase-like"/>
    <property type="match status" value="1"/>
</dbReference>